<feature type="coiled-coil region" evidence="1">
    <location>
        <begin position="75"/>
        <end position="124"/>
    </location>
</feature>
<dbReference type="GeneID" id="112468900"/>
<name>A0A6J1RH04_9HYME</name>
<keyword evidence="2" id="KW-1185">Reference proteome</keyword>
<protein>
    <submittedName>
        <fullName evidence="3">Uncharacterized protein LOC112468900</fullName>
    </submittedName>
</protein>
<dbReference type="Proteomes" id="UP000504618">
    <property type="component" value="Unplaced"/>
</dbReference>
<evidence type="ECO:0000256" key="1">
    <source>
        <dbReference type="SAM" id="Coils"/>
    </source>
</evidence>
<dbReference type="RefSeq" id="XP_024894067.1">
    <property type="nucleotide sequence ID" value="XM_025038299.1"/>
</dbReference>
<sequence length="190" mass="21942">MNGDQLNEKASTFYLAELFRSAAEAGPLDIVKLRKGDKLLNISTHLPANTPDTPYVLQIVGAHPASSGVIEAEVLWALERRVAALERQLREHQEALYATPSLALRELKRQVDSFKNKLENNDQLSWLSLYKLPEPIYTDSCRRLQHRRKSDSMKRKVREKFLNIWKTVRAEGETRECRRIERCERKSAAK</sequence>
<keyword evidence="1" id="KW-0175">Coiled coil</keyword>
<dbReference type="AlphaFoldDB" id="A0A6J1RH04"/>
<evidence type="ECO:0000313" key="2">
    <source>
        <dbReference type="Proteomes" id="UP000504618"/>
    </source>
</evidence>
<accession>A0A6J1RH04</accession>
<evidence type="ECO:0000313" key="3">
    <source>
        <dbReference type="RefSeq" id="XP_024894067.1"/>
    </source>
</evidence>
<organism evidence="2 3">
    <name type="scientific">Temnothorax curvispinosus</name>
    <dbReference type="NCBI Taxonomy" id="300111"/>
    <lineage>
        <taxon>Eukaryota</taxon>
        <taxon>Metazoa</taxon>
        <taxon>Ecdysozoa</taxon>
        <taxon>Arthropoda</taxon>
        <taxon>Hexapoda</taxon>
        <taxon>Insecta</taxon>
        <taxon>Pterygota</taxon>
        <taxon>Neoptera</taxon>
        <taxon>Endopterygota</taxon>
        <taxon>Hymenoptera</taxon>
        <taxon>Apocrita</taxon>
        <taxon>Aculeata</taxon>
        <taxon>Formicoidea</taxon>
        <taxon>Formicidae</taxon>
        <taxon>Myrmicinae</taxon>
        <taxon>Temnothorax</taxon>
    </lineage>
</organism>
<proteinExistence type="predicted"/>
<gene>
    <name evidence="3" type="primary">LOC112468900</name>
</gene>
<dbReference type="OrthoDB" id="546632at2759"/>
<reference evidence="3" key="1">
    <citation type="submission" date="2025-08" db="UniProtKB">
        <authorList>
            <consortium name="RefSeq"/>
        </authorList>
    </citation>
    <scope>IDENTIFICATION</scope>
    <source>
        <tissue evidence="3">Whole body</tissue>
    </source>
</reference>